<gene>
    <name evidence="2" type="ORF">Taro_036597</name>
</gene>
<organism evidence="2 3">
    <name type="scientific">Colocasia esculenta</name>
    <name type="common">Wild taro</name>
    <name type="synonym">Arum esculentum</name>
    <dbReference type="NCBI Taxonomy" id="4460"/>
    <lineage>
        <taxon>Eukaryota</taxon>
        <taxon>Viridiplantae</taxon>
        <taxon>Streptophyta</taxon>
        <taxon>Embryophyta</taxon>
        <taxon>Tracheophyta</taxon>
        <taxon>Spermatophyta</taxon>
        <taxon>Magnoliopsida</taxon>
        <taxon>Liliopsida</taxon>
        <taxon>Araceae</taxon>
        <taxon>Aroideae</taxon>
        <taxon>Colocasieae</taxon>
        <taxon>Colocasia</taxon>
    </lineage>
</organism>
<proteinExistence type="predicted"/>
<keyword evidence="3" id="KW-1185">Reference proteome</keyword>
<evidence type="ECO:0000313" key="2">
    <source>
        <dbReference type="EMBL" id="MQM03809.1"/>
    </source>
</evidence>
<reference evidence="2" key="1">
    <citation type="submission" date="2017-07" db="EMBL/GenBank/DDBJ databases">
        <title>Taro Niue Genome Assembly and Annotation.</title>
        <authorList>
            <person name="Atibalentja N."/>
            <person name="Keating K."/>
            <person name="Fields C.J."/>
        </authorList>
    </citation>
    <scope>NUCLEOTIDE SEQUENCE</scope>
    <source>
        <strain evidence="2">Niue_2</strain>
        <tissue evidence="2">Leaf</tissue>
    </source>
</reference>
<comment type="caution">
    <text evidence="2">The sequence shown here is derived from an EMBL/GenBank/DDBJ whole genome shotgun (WGS) entry which is preliminary data.</text>
</comment>
<accession>A0A843W3H1</accession>
<dbReference type="Proteomes" id="UP000652761">
    <property type="component" value="Unassembled WGS sequence"/>
</dbReference>
<dbReference type="EMBL" id="NMUH01003100">
    <property type="protein sequence ID" value="MQM03809.1"/>
    <property type="molecule type" value="Genomic_DNA"/>
</dbReference>
<evidence type="ECO:0000256" key="1">
    <source>
        <dbReference type="SAM" id="SignalP"/>
    </source>
</evidence>
<evidence type="ECO:0000313" key="3">
    <source>
        <dbReference type="Proteomes" id="UP000652761"/>
    </source>
</evidence>
<name>A0A843W3H1_COLES</name>
<feature type="signal peptide" evidence="1">
    <location>
        <begin position="1"/>
        <end position="17"/>
    </location>
</feature>
<keyword evidence="1" id="KW-0732">Signal</keyword>
<sequence length="77" mass="8763">MPGFWVFGRSKCWIVFSEVLVVLEAVRKYFPPSAGVLIGWFYPIGLTRRCSGSRGLKILTSTYVDAEIFKVDINDKM</sequence>
<protein>
    <submittedName>
        <fullName evidence="2">Uncharacterized protein</fullName>
    </submittedName>
</protein>
<dbReference type="AlphaFoldDB" id="A0A843W3H1"/>
<feature type="chain" id="PRO_5032473743" evidence="1">
    <location>
        <begin position="18"/>
        <end position="77"/>
    </location>
</feature>